<dbReference type="InterPro" id="IPR019734">
    <property type="entry name" value="TPR_rpt"/>
</dbReference>
<evidence type="ECO:0000313" key="3">
    <source>
        <dbReference type="EMBL" id="TVM20056.1"/>
    </source>
</evidence>
<proteinExistence type="inferred from homology"/>
<dbReference type="Proteomes" id="UP000448292">
    <property type="component" value="Unassembled WGS sequence"/>
</dbReference>
<dbReference type="SMART" id="SM00028">
    <property type="entry name" value="TPR"/>
    <property type="match status" value="2"/>
</dbReference>
<feature type="compositionally biased region" description="Polar residues" evidence="2">
    <location>
        <begin position="66"/>
        <end position="80"/>
    </location>
</feature>
<dbReference type="SUPFAM" id="SSF48452">
    <property type="entry name" value="TPR-like"/>
    <property type="match status" value="1"/>
</dbReference>
<comment type="caution">
    <text evidence="3">The sequence shown here is derived from an EMBL/GenBank/DDBJ whole genome shotgun (WGS) entry which is preliminary data.</text>
</comment>
<name>A0A7M3ML18_9BACT</name>
<dbReference type="Pfam" id="PF13432">
    <property type="entry name" value="TPR_16"/>
    <property type="match status" value="1"/>
</dbReference>
<feature type="region of interest" description="Disordered" evidence="2">
    <location>
        <begin position="43"/>
        <end position="132"/>
    </location>
</feature>
<feature type="repeat" description="TPR" evidence="1">
    <location>
        <begin position="197"/>
        <end position="230"/>
    </location>
</feature>
<dbReference type="InterPro" id="IPR011990">
    <property type="entry name" value="TPR-like_helical_dom_sf"/>
</dbReference>
<sequence length="281" mass="30984">MELEEQNRSQASQLDARLERLERYVVAEGVEKDRIRAAIAASRSDLNITTPRNEPNIASAKISAPPATSQRQSVTAQRQSKAAGELAVQVAPTGQSGDEEYVHPVSRPTARSAAPVADNAPDPNTPYDEPATPATVNVAAASNPPATQPAVARKYGSDDLPYAYTEAVRLTRSGNTEKGRQMLRAFIMEYPDSPLVPNAYYWLGETYYHDKRYAQAILTFREVTSRFPKDPKAAASMLKIGYSYEMLGDKDNARFYLNALVEDYPKSEPAKLARTALDERL</sequence>
<dbReference type="NCBIfam" id="TIGR02795">
    <property type="entry name" value="tol_pal_ybgF"/>
    <property type="match status" value="1"/>
</dbReference>
<reference evidence="3 4" key="1">
    <citation type="submission" date="2018-06" db="EMBL/GenBank/DDBJ databases">
        <title>Complete genome of Desulfovibrio indonesiensis P37SLT.</title>
        <authorList>
            <person name="Crispim J.S."/>
            <person name="Vidigal P.M.P."/>
            <person name="Silva L.C.F."/>
            <person name="Laguardia C.N."/>
            <person name="Araujo L.C."/>
            <person name="Dias R.S."/>
            <person name="Sousa M.P."/>
            <person name="Paula S.O."/>
            <person name="Silva C."/>
        </authorList>
    </citation>
    <scope>NUCLEOTIDE SEQUENCE [LARGE SCALE GENOMIC DNA]</scope>
    <source>
        <strain evidence="3 4">P37SLT</strain>
    </source>
</reference>
<dbReference type="InterPro" id="IPR014162">
    <property type="entry name" value="CpoB_C"/>
</dbReference>
<gene>
    <name evidence="3" type="primary">ygbF</name>
    <name evidence="3" type="ORF">DPQ33_01355</name>
</gene>
<protein>
    <submittedName>
        <fullName evidence="3">Tol-pal system protein YbgF</fullName>
    </submittedName>
</protein>
<organism evidence="3 4">
    <name type="scientific">Oceanidesulfovibrio indonesiensis</name>
    <dbReference type="NCBI Taxonomy" id="54767"/>
    <lineage>
        <taxon>Bacteria</taxon>
        <taxon>Pseudomonadati</taxon>
        <taxon>Thermodesulfobacteriota</taxon>
        <taxon>Desulfovibrionia</taxon>
        <taxon>Desulfovibrionales</taxon>
        <taxon>Desulfovibrionaceae</taxon>
        <taxon>Oceanidesulfovibrio</taxon>
    </lineage>
</organism>
<evidence type="ECO:0000256" key="2">
    <source>
        <dbReference type="SAM" id="MobiDB-lite"/>
    </source>
</evidence>
<keyword evidence="4" id="KW-1185">Reference proteome</keyword>
<keyword evidence="1" id="KW-0802">TPR repeat</keyword>
<evidence type="ECO:0000256" key="1">
    <source>
        <dbReference type="PROSITE-ProRule" id="PRU00339"/>
    </source>
</evidence>
<dbReference type="AlphaFoldDB" id="A0A7M3ML18"/>
<feature type="compositionally biased region" description="Low complexity" evidence="2">
    <location>
        <begin position="113"/>
        <end position="132"/>
    </location>
</feature>
<dbReference type="HAMAP" id="MF_02066">
    <property type="entry name" value="CpoB"/>
    <property type="match status" value="1"/>
</dbReference>
<dbReference type="PROSITE" id="PS50005">
    <property type="entry name" value="TPR"/>
    <property type="match status" value="1"/>
</dbReference>
<dbReference type="OrthoDB" id="9781271at2"/>
<dbReference type="Gene3D" id="1.25.40.10">
    <property type="entry name" value="Tetratricopeptide repeat domain"/>
    <property type="match status" value="1"/>
</dbReference>
<dbReference type="GO" id="GO:0051301">
    <property type="term" value="P:cell division"/>
    <property type="evidence" value="ECO:0007669"/>
    <property type="project" value="InterPro"/>
</dbReference>
<accession>A0A7M3ML18</accession>
<dbReference type="Pfam" id="PF13174">
    <property type="entry name" value="TPR_6"/>
    <property type="match status" value="1"/>
</dbReference>
<dbReference type="EMBL" id="QMIE01000001">
    <property type="protein sequence ID" value="TVM20056.1"/>
    <property type="molecule type" value="Genomic_DNA"/>
</dbReference>
<evidence type="ECO:0000313" key="4">
    <source>
        <dbReference type="Proteomes" id="UP000448292"/>
    </source>
</evidence>
<dbReference type="InterPro" id="IPR034706">
    <property type="entry name" value="CpoB"/>
</dbReference>